<name>A0A9P4JPJ9_9PLEO</name>
<comment type="caution">
    <text evidence="2">The sequence shown here is derived from an EMBL/GenBank/DDBJ whole genome shotgun (WGS) entry which is preliminary data.</text>
</comment>
<organism evidence="2 3">
    <name type="scientific">Delitschia confertaspora ATCC 74209</name>
    <dbReference type="NCBI Taxonomy" id="1513339"/>
    <lineage>
        <taxon>Eukaryota</taxon>
        <taxon>Fungi</taxon>
        <taxon>Dikarya</taxon>
        <taxon>Ascomycota</taxon>
        <taxon>Pezizomycotina</taxon>
        <taxon>Dothideomycetes</taxon>
        <taxon>Pleosporomycetidae</taxon>
        <taxon>Pleosporales</taxon>
        <taxon>Delitschiaceae</taxon>
        <taxon>Delitschia</taxon>
    </lineage>
</organism>
<evidence type="ECO:0008006" key="4">
    <source>
        <dbReference type="Google" id="ProtNLM"/>
    </source>
</evidence>
<reference evidence="2" key="1">
    <citation type="journal article" date="2020" name="Stud. Mycol.">
        <title>101 Dothideomycetes genomes: a test case for predicting lifestyles and emergence of pathogens.</title>
        <authorList>
            <person name="Haridas S."/>
            <person name="Albert R."/>
            <person name="Binder M."/>
            <person name="Bloem J."/>
            <person name="Labutti K."/>
            <person name="Salamov A."/>
            <person name="Andreopoulos B."/>
            <person name="Baker S."/>
            <person name="Barry K."/>
            <person name="Bills G."/>
            <person name="Bluhm B."/>
            <person name="Cannon C."/>
            <person name="Castanera R."/>
            <person name="Culley D."/>
            <person name="Daum C."/>
            <person name="Ezra D."/>
            <person name="Gonzalez J."/>
            <person name="Henrissat B."/>
            <person name="Kuo A."/>
            <person name="Liang C."/>
            <person name="Lipzen A."/>
            <person name="Lutzoni F."/>
            <person name="Magnuson J."/>
            <person name="Mondo S."/>
            <person name="Nolan M."/>
            <person name="Ohm R."/>
            <person name="Pangilinan J."/>
            <person name="Park H.-J."/>
            <person name="Ramirez L."/>
            <person name="Alfaro M."/>
            <person name="Sun H."/>
            <person name="Tritt A."/>
            <person name="Yoshinaga Y."/>
            <person name="Zwiers L.-H."/>
            <person name="Turgeon B."/>
            <person name="Goodwin S."/>
            <person name="Spatafora J."/>
            <person name="Crous P."/>
            <person name="Grigoriev I."/>
        </authorList>
    </citation>
    <scope>NUCLEOTIDE SEQUENCE</scope>
    <source>
        <strain evidence="2">ATCC 74209</strain>
    </source>
</reference>
<dbReference type="EMBL" id="ML993910">
    <property type="protein sequence ID" value="KAF2203206.1"/>
    <property type="molecule type" value="Genomic_DNA"/>
</dbReference>
<gene>
    <name evidence="2" type="ORF">GQ43DRAFT_439041</name>
</gene>
<evidence type="ECO:0000313" key="3">
    <source>
        <dbReference type="Proteomes" id="UP000799536"/>
    </source>
</evidence>
<keyword evidence="3" id="KW-1185">Reference proteome</keyword>
<accession>A0A9P4JPJ9</accession>
<evidence type="ECO:0000256" key="1">
    <source>
        <dbReference type="SAM" id="SignalP"/>
    </source>
</evidence>
<proteinExistence type="predicted"/>
<dbReference type="Proteomes" id="UP000799536">
    <property type="component" value="Unassembled WGS sequence"/>
</dbReference>
<keyword evidence="1" id="KW-0732">Signal</keyword>
<evidence type="ECO:0000313" key="2">
    <source>
        <dbReference type="EMBL" id="KAF2203206.1"/>
    </source>
</evidence>
<feature type="chain" id="PRO_5040210446" description="Secreted protein" evidence="1">
    <location>
        <begin position="32"/>
        <end position="104"/>
    </location>
</feature>
<protein>
    <recommendedName>
        <fullName evidence="4">Secreted protein</fullName>
    </recommendedName>
</protein>
<sequence>MIAFASGIAFRIFSKTLIRCFLLCVLHFFHAHLHLCRKACSCSPAHLRSSAIEARLQRAYLLLDVKKYFILVLNMVCLYVPYQGCMCHYPQLACSIHYVGQDQG</sequence>
<dbReference type="AlphaFoldDB" id="A0A9P4JPJ9"/>
<feature type="signal peptide" evidence="1">
    <location>
        <begin position="1"/>
        <end position="31"/>
    </location>
</feature>